<dbReference type="STRING" id="49451.A0A1J6K3A5"/>
<evidence type="ECO:0000313" key="10">
    <source>
        <dbReference type="EMBL" id="OIT19592.1"/>
    </source>
</evidence>
<sequence length="162" mass="17924">MVCISSCRLDLVPGVFCPKIGGVRLRLPSHSMSYKKSTFRSHVCNRLVSKKVTGRSITHLSLAGHSVKCASFAERNYQSSVNNDEDPFLINTMKQAIRAAKSVLLFLVEQPSQLKYIEWPGFQSTLKTATLALVLVGLFIIALSSIDSALSYMLALFLRRTA</sequence>
<evidence type="ECO:0000256" key="5">
    <source>
        <dbReference type="ARBA" id="ARBA00022927"/>
    </source>
</evidence>
<dbReference type="SMR" id="A0A1J6K3A5"/>
<dbReference type="GO" id="GO:0006605">
    <property type="term" value="P:protein targeting"/>
    <property type="evidence" value="ECO:0007669"/>
    <property type="project" value="InterPro"/>
</dbReference>
<evidence type="ECO:0000256" key="3">
    <source>
        <dbReference type="ARBA" id="ARBA00022448"/>
    </source>
</evidence>
<dbReference type="OMA" id="VFCPKIG"/>
<dbReference type="AlphaFoldDB" id="A0A1J6K3A5"/>
<dbReference type="KEGG" id="nau:109221263"/>
<evidence type="ECO:0000256" key="1">
    <source>
        <dbReference type="ARBA" id="ARBA00004370"/>
    </source>
</evidence>
<feature type="transmembrane region" description="Helical" evidence="9">
    <location>
        <begin position="131"/>
        <end position="158"/>
    </location>
</feature>
<keyword evidence="4 9" id="KW-0812">Transmembrane</keyword>
<comment type="similarity">
    <text evidence="2">Belongs to the SecE/SEC61-gamma family.</text>
</comment>
<dbReference type="Gramene" id="OIT19592">
    <property type="protein sequence ID" value="OIT19592"/>
    <property type="gene ID" value="A4A49_40647"/>
</dbReference>
<keyword evidence="7" id="KW-0811">Translocation</keyword>
<gene>
    <name evidence="10" type="ORF">A4A49_40647</name>
</gene>
<proteinExistence type="inferred from homology"/>
<dbReference type="GO" id="GO:0016020">
    <property type="term" value="C:membrane"/>
    <property type="evidence" value="ECO:0007669"/>
    <property type="project" value="UniProtKB-SubCell"/>
</dbReference>
<reference evidence="10" key="1">
    <citation type="submission" date="2016-11" db="EMBL/GenBank/DDBJ databases">
        <title>The genome of Nicotiana attenuata.</title>
        <authorList>
            <person name="Xu S."/>
            <person name="Brockmoeller T."/>
            <person name="Gaquerel E."/>
            <person name="Navarro A."/>
            <person name="Kuhl H."/>
            <person name="Gase K."/>
            <person name="Ling Z."/>
            <person name="Zhou W."/>
            <person name="Kreitzer C."/>
            <person name="Stanke M."/>
            <person name="Tang H."/>
            <person name="Lyons E."/>
            <person name="Pandey P."/>
            <person name="Pandey S.P."/>
            <person name="Timmermann B."/>
            <person name="Baldwin I.T."/>
        </authorList>
    </citation>
    <scope>NUCLEOTIDE SEQUENCE [LARGE SCALE GENOMIC DNA]</scope>
    <source>
        <strain evidence="10">UT</strain>
    </source>
</reference>
<evidence type="ECO:0000256" key="7">
    <source>
        <dbReference type="ARBA" id="ARBA00023010"/>
    </source>
</evidence>
<comment type="subcellular location">
    <subcellularLocation>
        <location evidence="1">Membrane</location>
    </subcellularLocation>
</comment>
<name>A0A1J6K3A5_NICAT</name>
<dbReference type="Proteomes" id="UP000187609">
    <property type="component" value="Unassembled WGS sequence"/>
</dbReference>
<dbReference type="OrthoDB" id="1913236at2759"/>
<dbReference type="InterPro" id="IPR001901">
    <property type="entry name" value="Translocase_SecE/Sec61-g"/>
</dbReference>
<keyword evidence="11" id="KW-1185">Reference proteome</keyword>
<dbReference type="Pfam" id="PF00584">
    <property type="entry name" value="SecE"/>
    <property type="match status" value="1"/>
</dbReference>
<accession>A0A1J6K3A5</accession>
<keyword evidence="6 9" id="KW-1133">Transmembrane helix</keyword>
<comment type="caution">
    <text evidence="10">The sequence shown here is derived from an EMBL/GenBank/DDBJ whole genome shotgun (WGS) entry which is preliminary data.</text>
</comment>
<evidence type="ECO:0000256" key="9">
    <source>
        <dbReference type="SAM" id="Phobius"/>
    </source>
</evidence>
<evidence type="ECO:0000256" key="2">
    <source>
        <dbReference type="ARBA" id="ARBA00008274"/>
    </source>
</evidence>
<protein>
    <submittedName>
        <fullName evidence="10">Uncharacterized protein</fullName>
    </submittedName>
</protein>
<evidence type="ECO:0000256" key="4">
    <source>
        <dbReference type="ARBA" id="ARBA00022692"/>
    </source>
</evidence>
<organism evidence="10 11">
    <name type="scientific">Nicotiana attenuata</name>
    <name type="common">Coyote tobacco</name>
    <dbReference type="NCBI Taxonomy" id="49451"/>
    <lineage>
        <taxon>Eukaryota</taxon>
        <taxon>Viridiplantae</taxon>
        <taxon>Streptophyta</taxon>
        <taxon>Embryophyta</taxon>
        <taxon>Tracheophyta</taxon>
        <taxon>Spermatophyta</taxon>
        <taxon>Magnoliopsida</taxon>
        <taxon>eudicotyledons</taxon>
        <taxon>Gunneridae</taxon>
        <taxon>Pentapetalae</taxon>
        <taxon>asterids</taxon>
        <taxon>lamiids</taxon>
        <taxon>Solanales</taxon>
        <taxon>Solanaceae</taxon>
        <taxon>Nicotianoideae</taxon>
        <taxon>Nicotianeae</taxon>
        <taxon>Nicotiana</taxon>
    </lineage>
</organism>
<evidence type="ECO:0000256" key="8">
    <source>
        <dbReference type="ARBA" id="ARBA00023136"/>
    </source>
</evidence>
<dbReference type="EMBL" id="MJEQ01006702">
    <property type="protein sequence ID" value="OIT19592.1"/>
    <property type="molecule type" value="Genomic_DNA"/>
</dbReference>
<keyword evidence="5" id="KW-0653">Protein transport</keyword>
<keyword evidence="3" id="KW-0813">Transport</keyword>
<evidence type="ECO:0000313" key="11">
    <source>
        <dbReference type="Proteomes" id="UP000187609"/>
    </source>
</evidence>
<dbReference type="PANTHER" id="PTHR37247">
    <property type="entry name" value="TRANSMEMBRANE PROTEIN"/>
    <property type="match status" value="1"/>
</dbReference>
<dbReference type="PANTHER" id="PTHR37247:SF1">
    <property type="entry name" value="TRANSMEMBRANE PROTEIN"/>
    <property type="match status" value="1"/>
</dbReference>
<evidence type="ECO:0000256" key="6">
    <source>
        <dbReference type="ARBA" id="ARBA00022989"/>
    </source>
</evidence>
<dbReference type="GO" id="GO:0006886">
    <property type="term" value="P:intracellular protein transport"/>
    <property type="evidence" value="ECO:0007669"/>
    <property type="project" value="InterPro"/>
</dbReference>
<keyword evidence="8 9" id="KW-0472">Membrane</keyword>